<gene>
    <name evidence="1" type="ORF">KUTeg_009103</name>
</gene>
<keyword evidence="2" id="KW-1185">Reference proteome</keyword>
<evidence type="ECO:0000313" key="1">
    <source>
        <dbReference type="EMBL" id="KAJ8313317.1"/>
    </source>
</evidence>
<accession>A0ABQ9FBT2</accession>
<dbReference type="Gene3D" id="1.25.40.20">
    <property type="entry name" value="Ankyrin repeat-containing domain"/>
    <property type="match status" value="2"/>
</dbReference>
<proteinExistence type="predicted"/>
<feature type="non-terminal residue" evidence="1">
    <location>
        <position position="761"/>
    </location>
</feature>
<protein>
    <submittedName>
        <fullName evidence="1">Uncharacterized protein</fullName>
    </submittedName>
</protein>
<evidence type="ECO:0000313" key="2">
    <source>
        <dbReference type="Proteomes" id="UP001217089"/>
    </source>
</evidence>
<reference evidence="1 2" key="1">
    <citation type="submission" date="2022-12" db="EMBL/GenBank/DDBJ databases">
        <title>Chromosome-level genome of Tegillarca granosa.</title>
        <authorList>
            <person name="Kim J."/>
        </authorList>
    </citation>
    <scope>NUCLEOTIDE SEQUENCE [LARGE SCALE GENOMIC DNA]</scope>
    <source>
        <strain evidence="1">Teg-2019</strain>
        <tissue evidence="1">Adductor muscle</tissue>
    </source>
</reference>
<comment type="caution">
    <text evidence="1">The sequence shown here is derived from an EMBL/GenBank/DDBJ whole genome shotgun (WGS) entry which is preliminary data.</text>
</comment>
<dbReference type="InterPro" id="IPR002110">
    <property type="entry name" value="Ankyrin_rpt"/>
</dbReference>
<dbReference type="EMBL" id="JARBDR010000376">
    <property type="protein sequence ID" value="KAJ8313317.1"/>
    <property type="molecule type" value="Genomic_DNA"/>
</dbReference>
<organism evidence="1 2">
    <name type="scientific">Tegillarca granosa</name>
    <name type="common">Malaysian cockle</name>
    <name type="synonym">Anadara granosa</name>
    <dbReference type="NCBI Taxonomy" id="220873"/>
    <lineage>
        <taxon>Eukaryota</taxon>
        <taxon>Metazoa</taxon>
        <taxon>Spiralia</taxon>
        <taxon>Lophotrochozoa</taxon>
        <taxon>Mollusca</taxon>
        <taxon>Bivalvia</taxon>
        <taxon>Autobranchia</taxon>
        <taxon>Pteriomorphia</taxon>
        <taxon>Arcoida</taxon>
        <taxon>Arcoidea</taxon>
        <taxon>Arcidae</taxon>
        <taxon>Tegillarca</taxon>
    </lineage>
</organism>
<sequence length="761" mass="87414">MFNAASAKKQHSMFQLLGVVSDTVDVGRYTVICKSSNETQIVYLYCIDQHYEIGQRGTSLHQKILQNRTKNMTGQTKSSEWFHALYTKREDELLQMIKKEPDLMTMRLEFNTCTSIDQMMSDFEKYLQEGHCQHLSQHTKESYYASEQTENEQDCEHQVNTQAQSENEISSILSTHAVNEHFKNLMTKHKNRHFADLSAQTENNKNECCLDHFAQAKSEHCLDLLAKTKNGLCPNLSADGHDSFLVSPTESTESDISAGITAIHVATAFGKKKILKEILKHFSKMSSKGDRTCVLDYNPLHISILHRKLDIFFCVIKRCRGLNEPIFTSCRKFPNDVIINVKCIFSMIAEFNGLEYLKLIHKYGKGRVYISTSVIKNGFFVSLCSKSYECGEYILHKFDVFSLDYCKYVPLKIEETTANILANSNDAKAFSLLLRVKYLDTANCISRFMKQGHKNYVMELFKHRQLIRETKNDYQEGFAFLVQAVIQDCPIDMLQVILKYGKGIDKKYCHRGYSGLDWACALGNKEAEKVMREDGIYKSKISNYPPLVAIFDVLQVCDFDLEGKVKTLIGLGHDVNVETTNGITPIIKAIDLRRDKSGSLSLVRYLLLNGADPFKGGVYFSKFMDNDIITEFLYCNINMCRGPFSSSFLRHILVTNYSSDLVKLILNFSHTIPADYKHALFHMHSLPEGQVSIDDLNMFDNLFYNPRTLLILCRNSIRRLHGYRIHRFVQQHYLPSQVREILTLENELNREIFAFLLGCLE</sequence>
<dbReference type="InterPro" id="IPR036770">
    <property type="entry name" value="Ankyrin_rpt-contain_sf"/>
</dbReference>
<name>A0ABQ9FBT2_TEGGR</name>
<dbReference type="Proteomes" id="UP001217089">
    <property type="component" value="Unassembled WGS sequence"/>
</dbReference>
<dbReference type="SUPFAM" id="SSF48403">
    <property type="entry name" value="Ankyrin repeat"/>
    <property type="match status" value="1"/>
</dbReference>
<dbReference type="SMART" id="SM00248">
    <property type="entry name" value="ANK"/>
    <property type="match status" value="4"/>
</dbReference>